<sequence>MSTNRIKATRSDFGDIQWNLMDGGAGKIGKASGMKIEYSMSDEIDFAQKLSIMMRKQSMRQLLQDENNMYQKELNSIGRLHSRDSVCEELRACSQEQGMIQRKYINKAQVSHLGKLFKVFDD</sequence>
<dbReference type="Proteomes" id="UP000037069">
    <property type="component" value="Unassembled WGS sequence"/>
</dbReference>
<name>A0A0L0CLT7_LUCCU</name>
<evidence type="ECO:0000313" key="2">
    <source>
        <dbReference type="Proteomes" id="UP000037069"/>
    </source>
</evidence>
<organism evidence="1 2">
    <name type="scientific">Lucilia cuprina</name>
    <name type="common">Green bottle fly</name>
    <name type="synonym">Australian sheep blowfly</name>
    <dbReference type="NCBI Taxonomy" id="7375"/>
    <lineage>
        <taxon>Eukaryota</taxon>
        <taxon>Metazoa</taxon>
        <taxon>Ecdysozoa</taxon>
        <taxon>Arthropoda</taxon>
        <taxon>Hexapoda</taxon>
        <taxon>Insecta</taxon>
        <taxon>Pterygota</taxon>
        <taxon>Neoptera</taxon>
        <taxon>Endopterygota</taxon>
        <taxon>Diptera</taxon>
        <taxon>Brachycera</taxon>
        <taxon>Muscomorpha</taxon>
        <taxon>Oestroidea</taxon>
        <taxon>Calliphoridae</taxon>
        <taxon>Luciliinae</taxon>
        <taxon>Lucilia</taxon>
    </lineage>
</organism>
<comment type="caution">
    <text evidence="1">The sequence shown here is derived from an EMBL/GenBank/DDBJ whole genome shotgun (WGS) entry which is preliminary data.</text>
</comment>
<evidence type="ECO:0000313" key="1">
    <source>
        <dbReference type="EMBL" id="KNC33202.1"/>
    </source>
</evidence>
<keyword evidence="2" id="KW-1185">Reference proteome</keyword>
<protein>
    <submittedName>
        <fullName evidence="1">Uncharacterized protein</fullName>
    </submittedName>
</protein>
<accession>A0A0L0CLT7</accession>
<proteinExistence type="predicted"/>
<gene>
    <name evidence="1" type="ORF">FF38_05637</name>
</gene>
<dbReference type="OrthoDB" id="7947471at2759"/>
<dbReference type="AlphaFoldDB" id="A0A0L0CLT7"/>
<reference evidence="1 2" key="1">
    <citation type="journal article" date="2015" name="Nat. Commun.">
        <title>Lucilia cuprina genome unlocks parasitic fly biology to underpin future interventions.</title>
        <authorList>
            <person name="Anstead C.A."/>
            <person name="Korhonen P.K."/>
            <person name="Young N.D."/>
            <person name="Hall R.S."/>
            <person name="Jex A.R."/>
            <person name="Murali S.C."/>
            <person name="Hughes D.S."/>
            <person name="Lee S.F."/>
            <person name="Perry T."/>
            <person name="Stroehlein A.J."/>
            <person name="Ansell B.R."/>
            <person name="Breugelmans B."/>
            <person name="Hofmann A."/>
            <person name="Qu J."/>
            <person name="Dugan S."/>
            <person name="Lee S.L."/>
            <person name="Chao H."/>
            <person name="Dinh H."/>
            <person name="Han Y."/>
            <person name="Doddapaneni H.V."/>
            <person name="Worley K.C."/>
            <person name="Muzny D.M."/>
            <person name="Ioannidis P."/>
            <person name="Waterhouse R.M."/>
            <person name="Zdobnov E.M."/>
            <person name="James P.J."/>
            <person name="Bagnall N.H."/>
            <person name="Kotze A.C."/>
            <person name="Gibbs R.A."/>
            <person name="Richards S."/>
            <person name="Batterham P."/>
            <person name="Gasser R.B."/>
        </authorList>
    </citation>
    <scope>NUCLEOTIDE SEQUENCE [LARGE SCALE GENOMIC DNA]</scope>
    <source>
        <strain evidence="1 2">LS</strain>
        <tissue evidence="1">Full body</tissue>
    </source>
</reference>
<dbReference type="EMBL" id="JRES01000224">
    <property type="protein sequence ID" value="KNC33202.1"/>
    <property type="molecule type" value="Genomic_DNA"/>
</dbReference>